<keyword evidence="2" id="KW-1185">Reference proteome</keyword>
<gene>
    <name evidence="1" type="ORF">O7A05_03830</name>
</gene>
<dbReference type="EMBL" id="JAPYKO010000002">
    <property type="protein sequence ID" value="MEI9401321.1"/>
    <property type="molecule type" value="Genomic_DNA"/>
</dbReference>
<reference evidence="1 2" key="1">
    <citation type="submission" date="2022-12" db="EMBL/GenBank/DDBJ databases">
        <authorList>
            <person name="Muema E."/>
        </authorList>
    </citation>
    <scope>NUCLEOTIDE SEQUENCE [LARGE SCALE GENOMIC DNA]</scope>
    <source>
        <strain evidence="2">1330</strain>
    </source>
</reference>
<evidence type="ECO:0000313" key="2">
    <source>
        <dbReference type="Proteomes" id="UP001366503"/>
    </source>
</evidence>
<organism evidence="1 2">
    <name type="scientific">Mesorhizobium argentiipisi</name>
    <dbReference type="NCBI Taxonomy" id="3015175"/>
    <lineage>
        <taxon>Bacteria</taxon>
        <taxon>Pseudomonadati</taxon>
        <taxon>Pseudomonadota</taxon>
        <taxon>Alphaproteobacteria</taxon>
        <taxon>Hyphomicrobiales</taxon>
        <taxon>Phyllobacteriaceae</taxon>
        <taxon>Mesorhizobium</taxon>
    </lineage>
</organism>
<evidence type="ECO:0008006" key="3">
    <source>
        <dbReference type="Google" id="ProtNLM"/>
    </source>
</evidence>
<accession>A0ABU8K847</accession>
<protein>
    <recommendedName>
        <fullName evidence="3">4Fe-4S dicluster domain-containing protein</fullName>
    </recommendedName>
</protein>
<dbReference type="Proteomes" id="UP001366503">
    <property type="component" value="Unassembled WGS sequence"/>
</dbReference>
<sequence length="239" mass="25644">MTFSRGTVEEIAAALAANGLILRGGFSFGDDEMAPAGLSGAPAKSVLLIGQAGAAPWSHFQRWRERQARDIANPLDSWSCEVIGAVAQEFGVRAVSPSDRPYLPFQQWAMRAEGLKPSPLGILMHPAYGLWHAYRGALLFEDEISPPEAHEAIHLCDTCVEKPCLKSCPVGAYSVAGFAHEACLVHVRGTDGAPCRAGGCLDRNACPYGAEYRYRADVQAFHMAAFAGTVGILPNRTET</sequence>
<proteinExistence type="predicted"/>
<dbReference type="SUPFAM" id="SSF54862">
    <property type="entry name" value="4Fe-4S ferredoxins"/>
    <property type="match status" value="1"/>
</dbReference>
<evidence type="ECO:0000313" key="1">
    <source>
        <dbReference type="EMBL" id="MEI9401321.1"/>
    </source>
</evidence>
<dbReference type="RefSeq" id="WP_337091625.1">
    <property type="nucleotide sequence ID" value="NZ_JAPYKO010000002.1"/>
</dbReference>
<comment type="caution">
    <text evidence="1">The sequence shown here is derived from an EMBL/GenBank/DDBJ whole genome shotgun (WGS) entry which is preliminary data.</text>
</comment>
<name>A0ABU8K847_9HYPH</name>